<evidence type="ECO:0000259" key="2">
    <source>
        <dbReference type="Pfam" id="PF02729"/>
    </source>
</evidence>
<reference evidence="3 4" key="1">
    <citation type="journal article" date="2007" name="Int. J. Syst. Evol. Microbiol.">
        <title>Description of Pelomonas aquatica sp. nov. and Pelomonas puraquae sp. nov., isolated from industrial and haemodialysis water.</title>
        <authorList>
            <person name="Gomila M."/>
            <person name="Bowien B."/>
            <person name="Falsen E."/>
            <person name="Moore E.R."/>
            <person name="Lalucat J."/>
        </authorList>
    </citation>
    <scope>NUCLEOTIDE SEQUENCE [LARGE SCALE GENOMIC DNA]</scope>
    <source>
        <strain evidence="3 4">CCUG 52769</strain>
    </source>
</reference>
<proteinExistence type="predicted"/>
<sequence length="164" mass="16531">MCSQANDGAVGVDFQQPALAAALLRQAGALARAGGAAAPLLAGKQLALVTPDGADAAATAFIEAAKALGARVSSVRAGLDDASSDEQVDNTARMLGQLYDAVECQHLPVSLVRRIARSAGIPVFAGLATPAHPTVALVAQLEGEASLALKRRSVLQAALLVTLN</sequence>
<evidence type="ECO:0000313" key="3">
    <source>
        <dbReference type="EMBL" id="OWR03767.1"/>
    </source>
</evidence>
<keyword evidence="1 3" id="KW-0808">Transferase</keyword>
<dbReference type="AlphaFoldDB" id="A0A254NBK7"/>
<name>A0A254NBK7_9BURK</name>
<dbReference type="GO" id="GO:0016597">
    <property type="term" value="F:amino acid binding"/>
    <property type="evidence" value="ECO:0007669"/>
    <property type="project" value="InterPro"/>
</dbReference>
<comment type="caution">
    <text evidence="3">The sequence shown here is derived from an EMBL/GenBank/DDBJ whole genome shotgun (WGS) entry which is preliminary data.</text>
</comment>
<dbReference type="InterPro" id="IPR036901">
    <property type="entry name" value="Asp/Orn_carbamoylTrfase_sf"/>
</dbReference>
<keyword evidence="4" id="KW-1185">Reference proteome</keyword>
<accession>A0A254NBK7</accession>
<evidence type="ECO:0000256" key="1">
    <source>
        <dbReference type="ARBA" id="ARBA00022679"/>
    </source>
</evidence>
<evidence type="ECO:0000313" key="4">
    <source>
        <dbReference type="Proteomes" id="UP000197446"/>
    </source>
</evidence>
<dbReference type="Gene3D" id="3.40.50.1370">
    <property type="entry name" value="Aspartate/ornithine carbamoyltransferase"/>
    <property type="match status" value="1"/>
</dbReference>
<dbReference type="Proteomes" id="UP000197446">
    <property type="component" value="Unassembled WGS sequence"/>
</dbReference>
<dbReference type="GO" id="GO:0006520">
    <property type="term" value="P:amino acid metabolic process"/>
    <property type="evidence" value="ECO:0007669"/>
    <property type="project" value="InterPro"/>
</dbReference>
<organism evidence="3 4">
    <name type="scientific">Roseateles puraquae</name>
    <dbReference type="NCBI Taxonomy" id="431059"/>
    <lineage>
        <taxon>Bacteria</taxon>
        <taxon>Pseudomonadati</taxon>
        <taxon>Pseudomonadota</taxon>
        <taxon>Betaproteobacteria</taxon>
        <taxon>Burkholderiales</taxon>
        <taxon>Sphaerotilaceae</taxon>
        <taxon>Roseateles</taxon>
    </lineage>
</organism>
<dbReference type="RefSeq" id="WP_088484006.1">
    <property type="nucleotide sequence ID" value="NZ_NISI01000005.1"/>
</dbReference>
<dbReference type="EMBL" id="NISI01000005">
    <property type="protein sequence ID" value="OWR03767.1"/>
    <property type="molecule type" value="Genomic_DNA"/>
</dbReference>
<dbReference type="SUPFAM" id="SSF53671">
    <property type="entry name" value="Aspartate/ornithine carbamoyltransferase"/>
    <property type="match status" value="1"/>
</dbReference>
<dbReference type="InterPro" id="IPR006132">
    <property type="entry name" value="Asp/Orn_carbamoyltranf_P-bd"/>
</dbReference>
<dbReference type="Pfam" id="PF02729">
    <property type="entry name" value="OTCace_N"/>
    <property type="match status" value="1"/>
</dbReference>
<dbReference type="OrthoDB" id="8898029at2"/>
<feature type="domain" description="Aspartate/ornithine carbamoyltransferase carbamoyl-P binding" evidence="2">
    <location>
        <begin position="21"/>
        <end position="137"/>
    </location>
</feature>
<dbReference type="GO" id="GO:0016743">
    <property type="term" value="F:carboxyl- or carbamoyltransferase activity"/>
    <property type="evidence" value="ECO:0007669"/>
    <property type="project" value="InterPro"/>
</dbReference>
<gene>
    <name evidence="3" type="ORF">CDO81_14920</name>
</gene>
<protein>
    <submittedName>
        <fullName evidence="3">Ornithine carbamoyltransferase</fullName>
    </submittedName>
</protein>